<protein>
    <recommendedName>
        <fullName evidence="2">Response regulatory domain-containing protein</fullName>
    </recommendedName>
</protein>
<reference evidence="3" key="1">
    <citation type="journal article" date="2015" name="Nature">
        <title>Complex archaea that bridge the gap between prokaryotes and eukaryotes.</title>
        <authorList>
            <person name="Spang A."/>
            <person name="Saw J.H."/>
            <person name="Jorgensen S.L."/>
            <person name="Zaremba-Niedzwiedzka K."/>
            <person name="Martijn J."/>
            <person name="Lind A.E."/>
            <person name="van Eijk R."/>
            <person name="Schleper C."/>
            <person name="Guy L."/>
            <person name="Ettema T.J."/>
        </authorList>
    </citation>
    <scope>NUCLEOTIDE SEQUENCE</scope>
</reference>
<evidence type="ECO:0000259" key="2">
    <source>
        <dbReference type="PROSITE" id="PS50110"/>
    </source>
</evidence>
<organism evidence="3">
    <name type="scientific">marine sediment metagenome</name>
    <dbReference type="NCBI Taxonomy" id="412755"/>
    <lineage>
        <taxon>unclassified sequences</taxon>
        <taxon>metagenomes</taxon>
        <taxon>ecological metagenomes</taxon>
    </lineage>
</organism>
<proteinExistence type="predicted"/>
<sequence>MEAISTRLSAEGYECVTAGNGEDGFSRFQGGGIDLVITDVVMPMSDGFSMVEWIRQISDVPVIVVTGYDRCKEAFLSDFPEIKCIGKPYNSGQLVSLVQVELAGHGDRAVK</sequence>
<dbReference type="SMART" id="SM00448">
    <property type="entry name" value="REC"/>
    <property type="match status" value="1"/>
</dbReference>
<feature type="domain" description="Response regulatory" evidence="2">
    <location>
        <begin position="1"/>
        <end position="102"/>
    </location>
</feature>
<dbReference type="SUPFAM" id="SSF52172">
    <property type="entry name" value="CheY-like"/>
    <property type="match status" value="1"/>
</dbReference>
<dbReference type="Pfam" id="PF00072">
    <property type="entry name" value="Response_reg"/>
    <property type="match status" value="1"/>
</dbReference>
<evidence type="ECO:0000256" key="1">
    <source>
        <dbReference type="ARBA" id="ARBA00022553"/>
    </source>
</evidence>
<evidence type="ECO:0000313" key="3">
    <source>
        <dbReference type="EMBL" id="KKL09355.1"/>
    </source>
</evidence>
<dbReference type="InterPro" id="IPR050595">
    <property type="entry name" value="Bact_response_regulator"/>
</dbReference>
<comment type="caution">
    <text evidence="3">The sequence shown here is derived from an EMBL/GenBank/DDBJ whole genome shotgun (WGS) entry which is preliminary data.</text>
</comment>
<dbReference type="PROSITE" id="PS50110">
    <property type="entry name" value="RESPONSE_REGULATORY"/>
    <property type="match status" value="1"/>
</dbReference>
<dbReference type="PANTHER" id="PTHR44591">
    <property type="entry name" value="STRESS RESPONSE REGULATOR PROTEIN 1"/>
    <property type="match status" value="1"/>
</dbReference>
<accession>A0A0F9AIY1</accession>
<dbReference type="EMBL" id="LAZR01042515">
    <property type="protein sequence ID" value="KKL09355.1"/>
    <property type="molecule type" value="Genomic_DNA"/>
</dbReference>
<dbReference type="AlphaFoldDB" id="A0A0F9AIY1"/>
<keyword evidence="1" id="KW-0597">Phosphoprotein</keyword>
<dbReference type="PANTHER" id="PTHR44591:SF3">
    <property type="entry name" value="RESPONSE REGULATORY DOMAIN-CONTAINING PROTEIN"/>
    <property type="match status" value="1"/>
</dbReference>
<dbReference type="Gene3D" id="3.40.50.2300">
    <property type="match status" value="1"/>
</dbReference>
<dbReference type="InterPro" id="IPR001789">
    <property type="entry name" value="Sig_transdc_resp-reg_receiver"/>
</dbReference>
<name>A0A0F9AIY1_9ZZZZ</name>
<gene>
    <name evidence="3" type="ORF">LCGC14_2566690</name>
</gene>
<dbReference type="CDD" id="cd00156">
    <property type="entry name" value="REC"/>
    <property type="match status" value="1"/>
</dbReference>
<dbReference type="GO" id="GO:0000160">
    <property type="term" value="P:phosphorelay signal transduction system"/>
    <property type="evidence" value="ECO:0007669"/>
    <property type="project" value="InterPro"/>
</dbReference>
<dbReference type="InterPro" id="IPR011006">
    <property type="entry name" value="CheY-like_superfamily"/>
</dbReference>